<keyword evidence="2" id="KW-0227">DNA damage</keyword>
<organism evidence="6 7">
    <name type="scientific">Mycena maculata</name>
    <dbReference type="NCBI Taxonomy" id="230809"/>
    <lineage>
        <taxon>Eukaryota</taxon>
        <taxon>Fungi</taxon>
        <taxon>Dikarya</taxon>
        <taxon>Basidiomycota</taxon>
        <taxon>Agaricomycotina</taxon>
        <taxon>Agaricomycetes</taxon>
        <taxon>Agaricomycetidae</taxon>
        <taxon>Agaricales</taxon>
        <taxon>Marasmiineae</taxon>
        <taxon>Mycenaceae</taxon>
        <taxon>Mycena</taxon>
    </lineage>
</organism>
<comment type="caution">
    <text evidence="6">The sequence shown here is derived from an EMBL/GenBank/DDBJ whole genome shotgun (WGS) entry which is preliminary data.</text>
</comment>
<feature type="compositionally biased region" description="Basic and acidic residues" evidence="4">
    <location>
        <begin position="516"/>
        <end position="529"/>
    </location>
</feature>
<dbReference type="InterPro" id="IPR013882">
    <property type="entry name" value="Ctp1_C"/>
</dbReference>
<feature type="compositionally biased region" description="Polar residues" evidence="4">
    <location>
        <begin position="107"/>
        <end position="123"/>
    </location>
</feature>
<feature type="region of interest" description="Disordered" evidence="4">
    <location>
        <begin position="106"/>
        <end position="127"/>
    </location>
</feature>
<dbReference type="PANTHER" id="PTHR15107">
    <property type="entry name" value="RETINOBLASTOMA BINDING PROTEIN 8"/>
    <property type="match status" value="1"/>
</dbReference>
<reference evidence="6" key="1">
    <citation type="submission" date="2023-03" db="EMBL/GenBank/DDBJ databases">
        <title>Massive genome expansion in bonnet fungi (Mycena s.s.) driven by repeated elements and novel gene families across ecological guilds.</title>
        <authorList>
            <consortium name="Lawrence Berkeley National Laboratory"/>
            <person name="Harder C.B."/>
            <person name="Miyauchi S."/>
            <person name="Viragh M."/>
            <person name="Kuo A."/>
            <person name="Thoen E."/>
            <person name="Andreopoulos B."/>
            <person name="Lu D."/>
            <person name="Skrede I."/>
            <person name="Drula E."/>
            <person name="Henrissat B."/>
            <person name="Morin E."/>
            <person name="Kohler A."/>
            <person name="Barry K."/>
            <person name="LaButti K."/>
            <person name="Morin E."/>
            <person name="Salamov A."/>
            <person name="Lipzen A."/>
            <person name="Mereny Z."/>
            <person name="Hegedus B."/>
            <person name="Baldrian P."/>
            <person name="Stursova M."/>
            <person name="Weitz H."/>
            <person name="Taylor A."/>
            <person name="Grigoriev I.V."/>
            <person name="Nagy L.G."/>
            <person name="Martin F."/>
            <person name="Kauserud H."/>
        </authorList>
    </citation>
    <scope>NUCLEOTIDE SEQUENCE</scope>
    <source>
        <strain evidence="6">CBHHK188m</strain>
    </source>
</reference>
<name>A0AAD7NS68_9AGAR</name>
<protein>
    <recommendedName>
        <fullName evidence="5">DNA endonuclease activator Ctp1 C-terminal domain-containing protein</fullName>
    </recommendedName>
</protein>
<evidence type="ECO:0000259" key="5">
    <source>
        <dbReference type="Pfam" id="PF08573"/>
    </source>
</evidence>
<dbReference type="InterPro" id="IPR033316">
    <property type="entry name" value="RBBP8-like"/>
</dbReference>
<dbReference type="EMBL" id="JARJLG010000019">
    <property type="protein sequence ID" value="KAJ7772658.1"/>
    <property type="molecule type" value="Genomic_DNA"/>
</dbReference>
<gene>
    <name evidence="6" type="ORF">DFH07DRAFT_953118</name>
</gene>
<feature type="compositionally biased region" description="Polar residues" evidence="4">
    <location>
        <begin position="277"/>
        <end position="288"/>
    </location>
</feature>
<evidence type="ECO:0000256" key="4">
    <source>
        <dbReference type="SAM" id="MobiDB-lite"/>
    </source>
</evidence>
<keyword evidence="7" id="KW-1185">Reference proteome</keyword>
<dbReference type="Pfam" id="PF08573">
    <property type="entry name" value="SAE2"/>
    <property type="match status" value="1"/>
</dbReference>
<evidence type="ECO:0000256" key="1">
    <source>
        <dbReference type="ARBA" id="ARBA00004123"/>
    </source>
</evidence>
<feature type="compositionally biased region" description="Basic and acidic residues" evidence="4">
    <location>
        <begin position="648"/>
        <end position="657"/>
    </location>
</feature>
<feature type="region of interest" description="Disordered" evidence="4">
    <location>
        <begin position="694"/>
        <end position="721"/>
    </location>
</feature>
<sequence length="721" mass="79967">MEVGATPLRTDLKASEDDFKRKTNTHIENLSRKICDLEAQSLKLSKALGFPAVSLADAFINLEEPMMPYKELVERIEGLQTDNERQRTEIHELRIERDTLRAKIDASESSPVLSAHNTPSKSDGATLRQLRDLQRRYDELQAVKQRADDKYKAGYRKFEAFKVHLRSARMQEIEDCFKADSPMLTTDERKTRRAEINSIKEKKIEELEAAEQEEIDGDDTSALSVPSRMVIEGDAEDHPTAITANSSEKDKENQQTPVPDVPRRRISVWSISAHSPITPVSQPGTKLQSTPLPTTTATSSTLTLVASARRVPQPVTQEGPSKQQSSTIILIPSSSDTEQNPFHGSSPFPSSCPPTPLPACPAVLNAANSSDTEDSQDPCLSFKVPGPVLQPQPTQDRKPLVMTSTPDLKPRVGVHPSTLPRASLQFVDQRSKSRTSHSDGGANSSMRRTDATDERPRKMRRVSSPGPGAAVSRRNILGEPGASVATPLYVGSGSTPRRKRDRDLSVSTGRRARPAAQDKGKGRQNELKMEATPVNARASSSKQLTDYSTYKGRGRYARDGAEGNTTINAKFVIDPAQNGGRDFQYDEVVRGQQDRRYLEAGDCECCRDYYEAIGPMPNRLQPPLWRTPPSSPNGGRPCLRNGTGTGSARKESAEITSHKQAISRHRHQWARAKTPPAYWSIGFPSTQEAADINEQAREMHRQKEMHVQEEARRDGGRYKKR</sequence>
<feature type="domain" description="DNA endonuclease activator Ctp1 C-terminal" evidence="5">
    <location>
        <begin position="584"/>
        <end position="688"/>
    </location>
</feature>
<feature type="region of interest" description="Disordered" evidence="4">
    <location>
        <begin position="232"/>
        <end position="263"/>
    </location>
</feature>
<dbReference type="GO" id="GO:0003684">
    <property type="term" value="F:damaged DNA binding"/>
    <property type="evidence" value="ECO:0007669"/>
    <property type="project" value="TreeGrafter"/>
</dbReference>
<feature type="region of interest" description="Disordered" evidence="4">
    <location>
        <begin position="620"/>
        <end position="670"/>
    </location>
</feature>
<feature type="region of interest" description="Disordered" evidence="4">
    <location>
        <begin position="277"/>
        <end position="298"/>
    </location>
</feature>
<feature type="compositionally biased region" description="Low complexity" evidence="4">
    <location>
        <begin position="289"/>
        <end position="298"/>
    </location>
</feature>
<feature type="compositionally biased region" description="Basic residues" evidence="4">
    <location>
        <begin position="661"/>
        <end position="670"/>
    </location>
</feature>
<dbReference type="AlphaFoldDB" id="A0AAD7NS68"/>
<accession>A0AAD7NS68</accession>
<dbReference type="GO" id="GO:0005634">
    <property type="term" value="C:nucleus"/>
    <property type="evidence" value="ECO:0007669"/>
    <property type="project" value="UniProtKB-SubCell"/>
</dbReference>
<proteinExistence type="predicted"/>
<feature type="region of interest" description="Disordered" evidence="4">
    <location>
        <begin position="367"/>
        <end position="543"/>
    </location>
</feature>
<evidence type="ECO:0000256" key="3">
    <source>
        <dbReference type="ARBA" id="ARBA00023242"/>
    </source>
</evidence>
<keyword evidence="3" id="KW-0539">Nucleus</keyword>
<evidence type="ECO:0000313" key="7">
    <source>
        <dbReference type="Proteomes" id="UP001215280"/>
    </source>
</evidence>
<evidence type="ECO:0000313" key="6">
    <source>
        <dbReference type="EMBL" id="KAJ7772658.1"/>
    </source>
</evidence>
<dbReference type="GO" id="GO:0010792">
    <property type="term" value="P:DNA double-strand break processing involved in repair via single-strand annealing"/>
    <property type="evidence" value="ECO:0007669"/>
    <property type="project" value="TreeGrafter"/>
</dbReference>
<dbReference type="PANTHER" id="PTHR15107:SF0">
    <property type="entry name" value="DNA ENDONUCLEASE ACTIVATOR CTP1 C-TERMINAL DOMAIN-CONTAINING PROTEIN"/>
    <property type="match status" value="1"/>
</dbReference>
<dbReference type="Proteomes" id="UP001215280">
    <property type="component" value="Unassembled WGS sequence"/>
</dbReference>
<evidence type="ECO:0000256" key="2">
    <source>
        <dbReference type="ARBA" id="ARBA00022763"/>
    </source>
</evidence>
<comment type="subcellular location">
    <subcellularLocation>
        <location evidence="1">Nucleus</location>
    </subcellularLocation>
</comment>
<feature type="compositionally biased region" description="Basic and acidic residues" evidence="4">
    <location>
        <begin position="447"/>
        <end position="456"/>
    </location>
</feature>
<feature type="region of interest" description="Disordered" evidence="4">
    <location>
        <begin position="334"/>
        <end position="353"/>
    </location>
</feature>